<protein>
    <submittedName>
        <fullName evidence="1">(Dimethylallyl)adenosine tRNAmethylthiotransferase MiaB</fullName>
    </submittedName>
</protein>
<evidence type="ECO:0000313" key="1">
    <source>
        <dbReference type="EMBL" id="GER35163.1"/>
    </source>
</evidence>
<organism evidence="1 2">
    <name type="scientific">Striga asiatica</name>
    <name type="common">Asiatic witchweed</name>
    <name type="synonym">Buchnera asiatica</name>
    <dbReference type="NCBI Taxonomy" id="4170"/>
    <lineage>
        <taxon>Eukaryota</taxon>
        <taxon>Viridiplantae</taxon>
        <taxon>Streptophyta</taxon>
        <taxon>Embryophyta</taxon>
        <taxon>Tracheophyta</taxon>
        <taxon>Spermatophyta</taxon>
        <taxon>Magnoliopsida</taxon>
        <taxon>eudicotyledons</taxon>
        <taxon>Gunneridae</taxon>
        <taxon>Pentapetalae</taxon>
        <taxon>asterids</taxon>
        <taxon>lamiids</taxon>
        <taxon>Lamiales</taxon>
        <taxon>Orobanchaceae</taxon>
        <taxon>Buchnereae</taxon>
        <taxon>Striga</taxon>
    </lineage>
</organism>
<dbReference type="GO" id="GO:0016740">
    <property type="term" value="F:transferase activity"/>
    <property type="evidence" value="ECO:0007669"/>
    <property type="project" value="UniProtKB-KW"/>
</dbReference>
<dbReference type="EMBL" id="BKCP01004960">
    <property type="protein sequence ID" value="GER35163.1"/>
    <property type="molecule type" value="Genomic_DNA"/>
</dbReference>
<name>A0A5A7PQL4_STRAF</name>
<comment type="caution">
    <text evidence="1">The sequence shown here is derived from an EMBL/GenBank/DDBJ whole genome shotgun (WGS) entry which is preliminary data.</text>
</comment>
<dbReference type="Proteomes" id="UP000325081">
    <property type="component" value="Unassembled WGS sequence"/>
</dbReference>
<dbReference type="AlphaFoldDB" id="A0A5A7PQL4"/>
<gene>
    <name evidence="1" type="ORF">STAS_11425</name>
</gene>
<accession>A0A5A7PQL4</accession>
<proteinExistence type="predicted"/>
<evidence type="ECO:0000313" key="2">
    <source>
        <dbReference type="Proteomes" id="UP000325081"/>
    </source>
</evidence>
<sequence>MLVPCKTTSTVALNGTTTTFVPFETIVLFGVKRPLGLAREIRSVHTRGPSCVVGLENRPCGVRERDVVDRGREFRPVWPLTCGVRRARGAPEPHREEKLSIDSLGDVRRETGVGEASEPACEDAEDGGVVERTLPGEVGSRCHWVGGVCGVGFGAEEDVGGLTWRDEEDVRVEGLHVDGVGLHDSDGVAGNAEEELVVQGSVDQTEEVRFPRMRFRNRNLTEDDGDLLVGFWERVRRVFGGKDDDGSINIQIAILIEEKSIRSDPTTIDKLIIG</sequence>
<keyword evidence="2" id="KW-1185">Reference proteome</keyword>
<keyword evidence="1" id="KW-0808">Transferase</keyword>
<reference evidence="2" key="1">
    <citation type="journal article" date="2019" name="Curr. Biol.">
        <title>Genome Sequence of Striga asiatica Provides Insight into the Evolution of Plant Parasitism.</title>
        <authorList>
            <person name="Yoshida S."/>
            <person name="Kim S."/>
            <person name="Wafula E.K."/>
            <person name="Tanskanen J."/>
            <person name="Kim Y.M."/>
            <person name="Honaas L."/>
            <person name="Yang Z."/>
            <person name="Spallek T."/>
            <person name="Conn C.E."/>
            <person name="Ichihashi Y."/>
            <person name="Cheong K."/>
            <person name="Cui S."/>
            <person name="Der J.P."/>
            <person name="Gundlach H."/>
            <person name="Jiao Y."/>
            <person name="Hori C."/>
            <person name="Ishida J.K."/>
            <person name="Kasahara H."/>
            <person name="Kiba T."/>
            <person name="Kim M.S."/>
            <person name="Koo N."/>
            <person name="Laohavisit A."/>
            <person name="Lee Y.H."/>
            <person name="Lumba S."/>
            <person name="McCourt P."/>
            <person name="Mortimer J.C."/>
            <person name="Mutuku J.M."/>
            <person name="Nomura T."/>
            <person name="Sasaki-Sekimoto Y."/>
            <person name="Seto Y."/>
            <person name="Wang Y."/>
            <person name="Wakatake T."/>
            <person name="Sakakibara H."/>
            <person name="Demura T."/>
            <person name="Yamaguchi S."/>
            <person name="Yoneyama K."/>
            <person name="Manabe R.I."/>
            <person name="Nelson D.C."/>
            <person name="Schulman A.H."/>
            <person name="Timko M.P."/>
            <person name="dePamphilis C.W."/>
            <person name="Choi D."/>
            <person name="Shirasu K."/>
        </authorList>
    </citation>
    <scope>NUCLEOTIDE SEQUENCE [LARGE SCALE GENOMIC DNA]</scope>
    <source>
        <strain evidence="2">cv. UVA1</strain>
    </source>
</reference>